<dbReference type="RefSeq" id="WP_086926904.1">
    <property type="nucleotide sequence ID" value="NZ_CP021361.1"/>
</dbReference>
<dbReference type="KEGG" id="acip:CBP36_06385"/>
<evidence type="ECO:0000313" key="2">
    <source>
        <dbReference type="Proteomes" id="UP000194432"/>
    </source>
</evidence>
<dbReference type="InterPro" id="IPR050266">
    <property type="entry name" value="AB_hydrolase_sf"/>
</dbReference>
<sequence>MTKIVFSHGNSFPAGTYNVLFGQLRQRGFEVAAIDRFGHDAQYPVTSNWPHLVQQLADFAAQQVEASGERVFLVGHSLGGILSVMAAAQHPELARGVLMLDSPLISGWRATTVGVAKRTQVVSAVSPGRVSRQRRMSWASTDEALDHFGKKKVFAQWDPQVLRDYVTHGLHDEDGRRVLGFDRAVETAIYNTLPHNLDRLLRRHPLRCPAAFIGGLASVEMRQVGMALTRRVTGGRIMMLDGSHLFPMEQPLATAAAIEAALLNLASLPNAA</sequence>
<organism evidence="1 2">
    <name type="scientific">Acidovorax carolinensis</name>
    <dbReference type="NCBI Taxonomy" id="553814"/>
    <lineage>
        <taxon>Bacteria</taxon>
        <taxon>Pseudomonadati</taxon>
        <taxon>Pseudomonadota</taxon>
        <taxon>Betaproteobacteria</taxon>
        <taxon>Burkholderiales</taxon>
        <taxon>Comamonadaceae</taxon>
        <taxon>Acidovorax</taxon>
    </lineage>
</organism>
<dbReference type="Proteomes" id="UP000194432">
    <property type="component" value="Chromosome 1"/>
</dbReference>
<dbReference type="InterPro" id="IPR029058">
    <property type="entry name" value="AB_hydrolase_fold"/>
</dbReference>
<dbReference type="Pfam" id="PF12697">
    <property type="entry name" value="Abhydrolase_6"/>
    <property type="match status" value="1"/>
</dbReference>
<dbReference type="PANTHER" id="PTHR43798">
    <property type="entry name" value="MONOACYLGLYCEROL LIPASE"/>
    <property type="match status" value="1"/>
</dbReference>
<keyword evidence="2" id="KW-1185">Reference proteome</keyword>
<proteinExistence type="predicted"/>
<dbReference type="GO" id="GO:0016787">
    <property type="term" value="F:hydrolase activity"/>
    <property type="evidence" value="ECO:0007669"/>
    <property type="project" value="UniProtKB-KW"/>
</dbReference>
<dbReference type="InterPro" id="IPR000073">
    <property type="entry name" value="AB_hydrolase_1"/>
</dbReference>
<dbReference type="PANTHER" id="PTHR43798:SF33">
    <property type="entry name" value="HYDROLASE, PUTATIVE (AFU_ORTHOLOGUE AFUA_2G14860)-RELATED"/>
    <property type="match status" value="1"/>
</dbReference>
<dbReference type="GO" id="GO:0016020">
    <property type="term" value="C:membrane"/>
    <property type="evidence" value="ECO:0007669"/>
    <property type="project" value="TreeGrafter"/>
</dbReference>
<dbReference type="EMBL" id="CP021361">
    <property type="protein sequence ID" value="ART51261.1"/>
    <property type="molecule type" value="Genomic_DNA"/>
</dbReference>
<dbReference type="Gene3D" id="3.40.50.1820">
    <property type="entry name" value="alpha/beta hydrolase"/>
    <property type="match status" value="1"/>
</dbReference>
<accession>A0A240U1J6</accession>
<dbReference type="SUPFAM" id="SSF53474">
    <property type="entry name" value="alpha/beta-Hydrolases"/>
    <property type="match status" value="1"/>
</dbReference>
<gene>
    <name evidence="1" type="ORF">CBP34_05735</name>
</gene>
<evidence type="ECO:0000313" key="1">
    <source>
        <dbReference type="EMBL" id="ART51261.1"/>
    </source>
</evidence>
<dbReference type="AlphaFoldDB" id="A0A240U1J6"/>
<keyword evidence="1" id="KW-0378">Hydrolase</keyword>
<reference evidence="1 2" key="1">
    <citation type="submission" date="2017-05" db="EMBL/GenBank/DDBJ databases">
        <title>Polyphasic characterization of four soil-derived phenanthrene-degrading Acidovorax strains and proposal of Acidovorax phenanthrenivorans sp. nov.</title>
        <authorList>
            <person name="Singleton D.R."/>
            <person name="Lee J."/>
            <person name="Dickey A.N."/>
            <person name="Stroud A."/>
            <person name="Scholl E.H."/>
            <person name="Wright F.A."/>
            <person name="Aitken M.D."/>
        </authorList>
    </citation>
    <scope>NUCLEOTIDE SEQUENCE [LARGE SCALE GENOMIC DNA]</scope>
    <source>
        <strain evidence="1">NA3</strain>
    </source>
</reference>
<protein>
    <submittedName>
        <fullName evidence="1">Alpha/beta hydrolase</fullName>
    </submittedName>
</protein>
<dbReference type="KEGG" id="acis:CBP35_12560"/>
<name>A0A240U1J6_9BURK</name>
<accession>A0A240UBT9</accession>
<dbReference type="OrthoDB" id="5729753at2"/>
<dbReference type="KEGG" id="acin:CBP34_05735"/>